<keyword evidence="2" id="KW-1185">Reference proteome</keyword>
<name>A0A2P5DJS9_PARAD</name>
<protein>
    <submittedName>
        <fullName evidence="1">Uncharacterized protein</fullName>
    </submittedName>
</protein>
<comment type="caution">
    <text evidence="1">The sequence shown here is derived from an EMBL/GenBank/DDBJ whole genome shotgun (WGS) entry which is preliminary data.</text>
</comment>
<gene>
    <name evidence="1" type="ORF">PanWU01x14_057200</name>
</gene>
<organism evidence="1 2">
    <name type="scientific">Parasponia andersonii</name>
    <name type="common">Sponia andersonii</name>
    <dbReference type="NCBI Taxonomy" id="3476"/>
    <lineage>
        <taxon>Eukaryota</taxon>
        <taxon>Viridiplantae</taxon>
        <taxon>Streptophyta</taxon>
        <taxon>Embryophyta</taxon>
        <taxon>Tracheophyta</taxon>
        <taxon>Spermatophyta</taxon>
        <taxon>Magnoliopsida</taxon>
        <taxon>eudicotyledons</taxon>
        <taxon>Gunneridae</taxon>
        <taxon>Pentapetalae</taxon>
        <taxon>rosids</taxon>
        <taxon>fabids</taxon>
        <taxon>Rosales</taxon>
        <taxon>Cannabaceae</taxon>
        <taxon>Parasponia</taxon>
    </lineage>
</organism>
<dbReference type="Proteomes" id="UP000237105">
    <property type="component" value="Unassembled WGS sequence"/>
</dbReference>
<evidence type="ECO:0000313" key="1">
    <source>
        <dbReference type="EMBL" id="PON73538.1"/>
    </source>
</evidence>
<reference evidence="2" key="1">
    <citation type="submission" date="2016-06" db="EMBL/GenBank/DDBJ databases">
        <title>Parallel loss of symbiosis genes in relatives of nitrogen-fixing non-legume Parasponia.</title>
        <authorList>
            <person name="Van Velzen R."/>
            <person name="Holmer R."/>
            <person name="Bu F."/>
            <person name="Rutten L."/>
            <person name="Van Zeijl A."/>
            <person name="Liu W."/>
            <person name="Santuari L."/>
            <person name="Cao Q."/>
            <person name="Sharma T."/>
            <person name="Shen D."/>
            <person name="Roswanjaya Y."/>
            <person name="Wardhani T."/>
            <person name="Kalhor M.S."/>
            <person name="Jansen J."/>
            <person name="Van den Hoogen J."/>
            <person name="Gungor B."/>
            <person name="Hartog M."/>
            <person name="Hontelez J."/>
            <person name="Verver J."/>
            <person name="Yang W.-C."/>
            <person name="Schijlen E."/>
            <person name="Repin R."/>
            <person name="Schilthuizen M."/>
            <person name="Schranz E."/>
            <person name="Heidstra R."/>
            <person name="Miyata K."/>
            <person name="Fedorova E."/>
            <person name="Kohlen W."/>
            <person name="Bisseling T."/>
            <person name="Smit S."/>
            <person name="Geurts R."/>
        </authorList>
    </citation>
    <scope>NUCLEOTIDE SEQUENCE [LARGE SCALE GENOMIC DNA]</scope>
    <source>
        <strain evidence="2">cv. WU1-14</strain>
    </source>
</reference>
<dbReference type="EMBL" id="JXTB01000033">
    <property type="protein sequence ID" value="PON73538.1"/>
    <property type="molecule type" value="Genomic_DNA"/>
</dbReference>
<proteinExistence type="predicted"/>
<accession>A0A2P5DJS9</accession>
<sequence>MQEPYIIPRSSLERNACDARHGAAGEPSSLKALLTQSFPLARGVAYPYGLAKPMCVVYLVRPIECVDEIPKMIGNANRLGFYRVRD</sequence>
<evidence type="ECO:0000313" key="2">
    <source>
        <dbReference type="Proteomes" id="UP000237105"/>
    </source>
</evidence>
<dbReference type="AlphaFoldDB" id="A0A2P5DJS9"/>